<keyword evidence="1" id="KW-0732">Signal</keyword>
<proteinExistence type="predicted"/>
<dbReference type="EMBL" id="CM035414">
    <property type="protein sequence ID" value="KAH7429905.1"/>
    <property type="molecule type" value="Genomic_DNA"/>
</dbReference>
<sequence length="42" mass="4399">MFLSGVVLVAVLLPSGGAGVDDDNGGVRGFLYFRAEEGRMLI</sequence>
<feature type="chain" id="PRO_5035777784" evidence="1">
    <location>
        <begin position="19"/>
        <end position="42"/>
    </location>
</feature>
<comment type="caution">
    <text evidence="2">The sequence shown here is derived from an EMBL/GenBank/DDBJ whole genome shotgun (WGS) entry which is preliminary data.</text>
</comment>
<keyword evidence="3" id="KW-1185">Reference proteome</keyword>
<name>A0A8T2U8K2_CERRI</name>
<feature type="signal peptide" evidence="1">
    <location>
        <begin position="1"/>
        <end position="18"/>
    </location>
</feature>
<accession>A0A8T2U8K2</accession>
<dbReference type="AlphaFoldDB" id="A0A8T2U8K2"/>
<evidence type="ECO:0000313" key="3">
    <source>
        <dbReference type="Proteomes" id="UP000825935"/>
    </source>
</evidence>
<evidence type="ECO:0000313" key="2">
    <source>
        <dbReference type="EMBL" id="KAH7429905.1"/>
    </source>
</evidence>
<reference evidence="2" key="1">
    <citation type="submission" date="2021-08" db="EMBL/GenBank/DDBJ databases">
        <title>WGS assembly of Ceratopteris richardii.</title>
        <authorList>
            <person name="Marchant D.B."/>
            <person name="Chen G."/>
            <person name="Jenkins J."/>
            <person name="Shu S."/>
            <person name="Leebens-Mack J."/>
            <person name="Grimwood J."/>
            <person name="Schmutz J."/>
            <person name="Soltis P."/>
            <person name="Soltis D."/>
            <person name="Chen Z.-H."/>
        </authorList>
    </citation>
    <scope>NUCLEOTIDE SEQUENCE</scope>
    <source>
        <strain evidence="2">Whitten #5841</strain>
        <tissue evidence="2">Leaf</tissue>
    </source>
</reference>
<dbReference type="Proteomes" id="UP000825935">
    <property type="component" value="Chromosome 9"/>
</dbReference>
<protein>
    <submittedName>
        <fullName evidence="2">Uncharacterized protein</fullName>
    </submittedName>
</protein>
<gene>
    <name evidence="2" type="ORF">KP509_09G070900</name>
</gene>
<organism evidence="2 3">
    <name type="scientific">Ceratopteris richardii</name>
    <name type="common">Triangle waterfern</name>
    <dbReference type="NCBI Taxonomy" id="49495"/>
    <lineage>
        <taxon>Eukaryota</taxon>
        <taxon>Viridiplantae</taxon>
        <taxon>Streptophyta</taxon>
        <taxon>Embryophyta</taxon>
        <taxon>Tracheophyta</taxon>
        <taxon>Polypodiopsida</taxon>
        <taxon>Polypodiidae</taxon>
        <taxon>Polypodiales</taxon>
        <taxon>Pteridineae</taxon>
        <taxon>Pteridaceae</taxon>
        <taxon>Parkerioideae</taxon>
        <taxon>Ceratopteris</taxon>
    </lineage>
</organism>
<evidence type="ECO:0000256" key="1">
    <source>
        <dbReference type="SAM" id="SignalP"/>
    </source>
</evidence>